<dbReference type="CDD" id="cd16936">
    <property type="entry name" value="HATPase_RsbW-like"/>
    <property type="match status" value="1"/>
</dbReference>
<dbReference type="STRING" id="504805.SAMN05421505_101243"/>
<keyword evidence="1" id="KW-0723">Serine/threonine-protein kinase</keyword>
<organism evidence="4 5">
    <name type="scientific">Sinosporangium album</name>
    <dbReference type="NCBI Taxonomy" id="504805"/>
    <lineage>
        <taxon>Bacteria</taxon>
        <taxon>Bacillati</taxon>
        <taxon>Actinomycetota</taxon>
        <taxon>Actinomycetes</taxon>
        <taxon>Streptosporangiales</taxon>
        <taxon>Streptosporangiaceae</taxon>
        <taxon>Sinosporangium</taxon>
    </lineage>
</organism>
<reference evidence="4 5" key="1">
    <citation type="submission" date="2016-10" db="EMBL/GenBank/DDBJ databases">
        <authorList>
            <person name="de Groot N.N."/>
        </authorList>
    </citation>
    <scope>NUCLEOTIDE SEQUENCE [LARGE SCALE GENOMIC DNA]</scope>
    <source>
        <strain evidence="4 5">CPCC 201354</strain>
    </source>
</reference>
<keyword evidence="4" id="KW-0418">Kinase</keyword>
<gene>
    <name evidence="4" type="ORF">SAMN05421505_101243</name>
</gene>
<dbReference type="PANTHER" id="PTHR35526">
    <property type="entry name" value="ANTI-SIGMA-F FACTOR RSBW-RELATED"/>
    <property type="match status" value="1"/>
</dbReference>
<dbReference type="SUPFAM" id="SSF55874">
    <property type="entry name" value="ATPase domain of HSP90 chaperone/DNA topoisomerase II/histidine kinase"/>
    <property type="match status" value="1"/>
</dbReference>
<dbReference type="Pfam" id="PF13581">
    <property type="entry name" value="HATPase_c_2"/>
    <property type="match status" value="1"/>
</dbReference>
<accession>A0A1G7R495</accession>
<sequence>MLSVYGSLLWGGERMTAKIPNMSSTVLDMAGPTTRDRASSLLTADSPGAPQLTRACDRGPHPGTAPRRTPRALLRMDLAGEVASVPLARRRVGTFLAPRVHRRVWEDTLLLVSEVLTNAVLHSDSGLMPYGTITLVVVHRHGVIHVNVTDDGTDAREPRVGEVGADSDNGRGMLLVDRIADRWGTHPCGHGRVVWFEIAEGEP</sequence>
<dbReference type="Proteomes" id="UP000198923">
    <property type="component" value="Unassembled WGS sequence"/>
</dbReference>
<dbReference type="InterPro" id="IPR003594">
    <property type="entry name" value="HATPase_dom"/>
</dbReference>
<protein>
    <submittedName>
        <fullName evidence="4">Anti-sigma regulatory factor (Ser/Thr protein kinase)</fullName>
    </submittedName>
</protein>
<name>A0A1G7R495_9ACTN</name>
<evidence type="ECO:0000259" key="3">
    <source>
        <dbReference type="Pfam" id="PF13581"/>
    </source>
</evidence>
<dbReference type="InterPro" id="IPR050267">
    <property type="entry name" value="Anti-sigma-factor_SerPK"/>
</dbReference>
<dbReference type="InterPro" id="IPR036890">
    <property type="entry name" value="HATPase_C_sf"/>
</dbReference>
<dbReference type="GO" id="GO:0004674">
    <property type="term" value="F:protein serine/threonine kinase activity"/>
    <property type="evidence" value="ECO:0007669"/>
    <property type="project" value="UniProtKB-KW"/>
</dbReference>
<keyword evidence="4" id="KW-0808">Transferase</keyword>
<feature type="domain" description="Histidine kinase/HSP90-like ATPase" evidence="3">
    <location>
        <begin position="81"/>
        <end position="195"/>
    </location>
</feature>
<keyword evidence="5" id="KW-1185">Reference proteome</keyword>
<evidence type="ECO:0000313" key="4">
    <source>
        <dbReference type="EMBL" id="SDG05534.1"/>
    </source>
</evidence>
<evidence type="ECO:0000313" key="5">
    <source>
        <dbReference type="Proteomes" id="UP000198923"/>
    </source>
</evidence>
<dbReference type="OrthoDB" id="3425746at2"/>
<dbReference type="EMBL" id="FNCN01000001">
    <property type="protein sequence ID" value="SDG05534.1"/>
    <property type="molecule type" value="Genomic_DNA"/>
</dbReference>
<proteinExistence type="predicted"/>
<evidence type="ECO:0000256" key="1">
    <source>
        <dbReference type="ARBA" id="ARBA00022527"/>
    </source>
</evidence>
<feature type="region of interest" description="Disordered" evidence="2">
    <location>
        <begin position="43"/>
        <end position="68"/>
    </location>
</feature>
<dbReference type="AlphaFoldDB" id="A0A1G7R495"/>
<dbReference type="Gene3D" id="3.30.565.10">
    <property type="entry name" value="Histidine kinase-like ATPase, C-terminal domain"/>
    <property type="match status" value="1"/>
</dbReference>
<dbReference type="PANTHER" id="PTHR35526:SF3">
    <property type="entry name" value="ANTI-SIGMA-F FACTOR RSBW"/>
    <property type="match status" value="1"/>
</dbReference>
<evidence type="ECO:0000256" key="2">
    <source>
        <dbReference type="SAM" id="MobiDB-lite"/>
    </source>
</evidence>